<dbReference type="AlphaFoldDB" id="A0A1X9MBH9"/>
<organism evidence="2 3">
    <name type="scientific">Halalkalibacter krulwichiae</name>
    <dbReference type="NCBI Taxonomy" id="199441"/>
    <lineage>
        <taxon>Bacteria</taxon>
        <taxon>Bacillati</taxon>
        <taxon>Bacillota</taxon>
        <taxon>Bacilli</taxon>
        <taxon>Bacillales</taxon>
        <taxon>Bacillaceae</taxon>
        <taxon>Halalkalibacter</taxon>
    </lineage>
</organism>
<evidence type="ECO:0000259" key="1">
    <source>
        <dbReference type="Pfam" id="PF04233"/>
    </source>
</evidence>
<proteinExistence type="predicted"/>
<dbReference type="RefSeq" id="WP_066149627.1">
    <property type="nucleotide sequence ID" value="NZ_CP020814.1"/>
</dbReference>
<dbReference type="EMBL" id="CP020814">
    <property type="protein sequence ID" value="ARK30777.1"/>
    <property type="molecule type" value="Genomic_DNA"/>
</dbReference>
<reference evidence="2 3" key="1">
    <citation type="submission" date="2017-04" db="EMBL/GenBank/DDBJ databases">
        <title>Bacillus krulwichiae AM31D Genome sequencing and assembly.</title>
        <authorList>
            <person name="Krulwich T.A."/>
            <person name="Anastor L."/>
            <person name="Ehrlich R."/>
            <person name="Ehrlich G.D."/>
            <person name="Janto B."/>
        </authorList>
    </citation>
    <scope>NUCLEOTIDE SEQUENCE [LARGE SCALE GENOMIC DNA]</scope>
    <source>
        <strain evidence="2 3">AM31D</strain>
    </source>
</reference>
<protein>
    <submittedName>
        <fullName evidence="2">NAD(+)--arginine ADP-ribosyltransferase EFV</fullName>
        <ecNumber evidence="2">2.4.2.31</ecNumber>
    </submittedName>
</protein>
<feature type="domain" description="Phage head morphogenesis" evidence="1">
    <location>
        <begin position="151"/>
        <end position="253"/>
    </location>
</feature>
<dbReference type="NCBIfam" id="TIGR01641">
    <property type="entry name" value="phageSPP1_gp7"/>
    <property type="match status" value="1"/>
</dbReference>
<sequence length="288" mass="33127">MALNDDLLKILEELLEQSDNDYDVVLNQYKGSKEKVKQLLASLYMDYAEDGVIDYNQVYLTGVMSQFEEQLDQELNTISTFEVVTITAILGAAFTESYYRSAYTLEQNIGVGINFERENQSVLDSFINQDWSGAHFSERIWRNQQALKEALSTNLERGIREGHKLEKIAKVFDEQFDSKAYQSQRLVRTETAHIITESREKVYEENGIQQVQWLATLEANTCADCADLDGQIFDLNDSIRPVVPYHPNCKCDIVPVIEGGTNIRRDNETRENIPYQTYEEWAKANQFG</sequence>
<evidence type="ECO:0000313" key="2">
    <source>
        <dbReference type="EMBL" id="ARK30777.1"/>
    </source>
</evidence>
<dbReference type="EC" id="2.4.2.31" evidence="2"/>
<dbReference type="GO" id="GO:0106274">
    <property type="term" value="F:NAD+-protein-arginine ADP-ribosyltransferase activity"/>
    <property type="evidence" value="ECO:0007669"/>
    <property type="project" value="UniProtKB-EC"/>
</dbReference>
<dbReference type="InterPro" id="IPR006528">
    <property type="entry name" value="Phage_head_morphogenesis_dom"/>
</dbReference>
<dbReference type="STRING" id="199441.BkAM31D_13550"/>
<name>A0A1X9MBH9_9BACI</name>
<dbReference type="Pfam" id="PF04233">
    <property type="entry name" value="Phage_Mu_F"/>
    <property type="match status" value="1"/>
</dbReference>
<dbReference type="KEGG" id="bkw:BkAM31D_13550"/>
<dbReference type="Proteomes" id="UP000193006">
    <property type="component" value="Chromosome"/>
</dbReference>
<gene>
    <name evidence="2" type="ORF">BkAM31D_13550</name>
</gene>
<accession>A0A1X9MBH9</accession>
<keyword evidence="2" id="KW-0328">Glycosyltransferase</keyword>
<keyword evidence="3" id="KW-1185">Reference proteome</keyword>
<keyword evidence="2" id="KW-0808">Transferase</keyword>
<evidence type="ECO:0000313" key="3">
    <source>
        <dbReference type="Proteomes" id="UP000193006"/>
    </source>
</evidence>